<accession>W1PGT4</accession>
<sequence>MYGSCSKEEQRLREVAERARSNGSAEVLVLPADVSRLDECKRFIEETINHFGHLDHLVNNAGVAFVDVFEEVTSITNLQEVLNVNFRGAIYPTYYAIPHLRKVRGKIVVDASATAGFPVPRISAYNTSKAAVVNFYEPMSMEIGDEIGITSETPGWTESEISKGIFMNCKGMQALISAMPVMPADECAEGIVKSASQGERNITEPFWVRILILYRLPVPETVKWSFALLSPTKQWRGRQLPSKSLEDDAKSK</sequence>
<dbReference type="Proteomes" id="UP000017836">
    <property type="component" value="Unassembled WGS sequence"/>
</dbReference>
<dbReference type="GO" id="GO:0016491">
    <property type="term" value="F:oxidoreductase activity"/>
    <property type="evidence" value="ECO:0000318"/>
    <property type="project" value="GO_Central"/>
</dbReference>
<dbReference type="EMBL" id="KI393908">
    <property type="protein sequence ID" value="ERN06305.1"/>
    <property type="molecule type" value="Genomic_DNA"/>
</dbReference>
<protein>
    <submittedName>
        <fullName evidence="5">Uncharacterized protein</fullName>
    </submittedName>
</protein>
<dbReference type="Gramene" id="ERN06305">
    <property type="protein sequence ID" value="ERN06305"/>
    <property type="gene ID" value="AMTR_s00016p00228910"/>
</dbReference>
<dbReference type="AlphaFoldDB" id="W1PGT4"/>
<evidence type="ECO:0000256" key="4">
    <source>
        <dbReference type="RuleBase" id="RU000363"/>
    </source>
</evidence>
<dbReference type="Gene3D" id="3.40.50.720">
    <property type="entry name" value="NAD(P)-binding Rossmann-like Domain"/>
    <property type="match status" value="1"/>
</dbReference>
<dbReference type="PRINTS" id="PR00081">
    <property type="entry name" value="GDHRDH"/>
</dbReference>
<gene>
    <name evidence="5" type="ORF">AMTR_s00016p00228910</name>
</gene>
<dbReference type="InterPro" id="IPR036291">
    <property type="entry name" value="NAD(P)-bd_dom_sf"/>
</dbReference>
<dbReference type="InterPro" id="IPR020904">
    <property type="entry name" value="Sc_DH/Rdtase_CS"/>
</dbReference>
<dbReference type="STRING" id="13333.W1PGT4"/>
<keyword evidence="3" id="KW-0560">Oxidoreductase</keyword>
<dbReference type="PANTHER" id="PTHR43391">
    <property type="entry name" value="RETINOL DEHYDROGENASE-RELATED"/>
    <property type="match status" value="1"/>
</dbReference>
<evidence type="ECO:0000256" key="2">
    <source>
        <dbReference type="ARBA" id="ARBA00006484"/>
    </source>
</evidence>
<proteinExistence type="inferred from homology"/>
<dbReference type="SUPFAM" id="SSF51735">
    <property type="entry name" value="NAD(P)-binding Rossmann-fold domains"/>
    <property type="match status" value="1"/>
</dbReference>
<evidence type="ECO:0000313" key="6">
    <source>
        <dbReference type="Proteomes" id="UP000017836"/>
    </source>
</evidence>
<dbReference type="PRINTS" id="PR00080">
    <property type="entry name" value="SDRFAMILY"/>
</dbReference>
<evidence type="ECO:0000256" key="3">
    <source>
        <dbReference type="ARBA" id="ARBA00023002"/>
    </source>
</evidence>
<dbReference type="HOGENOM" id="CLU_010194_2_1_1"/>
<dbReference type="InterPro" id="IPR002347">
    <property type="entry name" value="SDR_fam"/>
</dbReference>
<evidence type="ECO:0000313" key="5">
    <source>
        <dbReference type="EMBL" id="ERN06305.1"/>
    </source>
</evidence>
<dbReference type="GO" id="GO:0016020">
    <property type="term" value="C:membrane"/>
    <property type="evidence" value="ECO:0007669"/>
    <property type="project" value="UniProtKB-SubCell"/>
</dbReference>
<dbReference type="PANTHER" id="PTHR43391:SF89">
    <property type="entry name" value="11-BETA-HYDROXYSTEROID DEHYDROGENASE 1A-RELATED"/>
    <property type="match status" value="1"/>
</dbReference>
<dbReference type="Pfam" id="PF00106">
    <property type="entry name" value="adh_short"/>
    <property type="match status" value="1"/>
</dbReference>
<dbReference type="GO" id="GO:0005829">
    <property type="term" value="C:cytosol"/>
    <property type="evidence" value="ECO:0000318"/>
    <property type="project" value="GO_Central"/>
</dbReference>
<reference evidence="6" key="1">
    <citation type="journal article" date="2013" name="Science">
        <title>The Amborella genome and the evolution of flowering plants.</title>
        <authorList>
            <consortium name="Amborella Genome Project"/>
        </authorList>
    </citation>
    <scope>NUCLEOTIDE SEQUENCE [LARGE SCALE GENOMIC DNA]</scope>
</reference>
<name>W1PGT4_AMBTC</name>
<comment type="similarity">
    <text evidence="2 4">Belongs to the short-chain dehydrogenases/reductases (SDR) family.</text>
</comment>
<dbReference type="eggNOG" id="KOG1205">
    <property type="taxonomic scope" value="Eukaryota"/>
</dbReference>
<organism evidence="5 6">
    <name type="scientific">Amborella trichopoda</name>
    <dbReference type="NCBI Taxonomy" id="13333"/>
    <lineage>
        <taxon>Eukaryota</taxon>
        <taxon>Viridiplantae</taxon>
        <taxon>Streptophyta</taxon>
        <taxon>Embryophyta</taxon>
        <taxon>Tracheophyta</taxon>
        <taxon>Spermatophyta</taxon>
        <taxon>Magnoliopsida</taxon>
        <taxon>Amborellales</taxon>
        <taxon>Amborellaceae</taxon>
        <taxon>Amborella</taxon>
    </lineage>
</organism>
<comment type="subcellular location">
    <subcellularLocation>
        <location evidence="1">Membrane</location>
        <topology evidence="1">Single-pass type II membrane protein</topology>
    </subcellularLocation>
</comment>
<keyword evidence="6" id="KW-1185">Reference proteome</keyword>
<dbReference type="PROSITE" id="PS00061">
    <property type="entry name" value="ADH_SHORT"/>
    <property type="match status" value="1"/>
</dbReference>
<evidence type="ECO:0000256" key="1">
    <source>
        <dbReference type="ARBA" id="ARBA00004606"/>
    </source>
</evidence>